<evidence type="ECO:0000256" key="4">
    <source>
        <dbReference type="ARBA" id="ARBA00022691"/>
    </source>
</evidence>
<feature type="compositionally biased region" description="Polar residues" evidence="5">
    <location>
        <begin position="118"/>
        <end position="128"/>
    </location>
</feature>
<evidence type="ECO:0000256" key="2">
    <source>
        <dbReference type="ARBA" id="ARBA00022603"/>
    </source>
</evidence>
<dbReference type="CDD" id="cd02440">
    <property type="entry name" value="AdoMet_MTases"/>
    <property type="match status" value="1"/>
</dbReference>
<dbReference type="Gene3D" id="3.40.50.150">
    <property type="entry name" value="Vaccinia Virus protein VP39"/>
    <property type="match status" value="1"/>
</dbReference>
<dbReference type="SUPFAM" id="SSF53335">
    <property type="entry name" value="S-adenosyl-L-methionine-dependent methyltransferases"/>
    <property type="match status" value="1"/>
</dbReference>
<dbReference type="PROSITE" id="PS00092">
    <property type="entry name" value="N6_MTASE"/>
    <property type="match status" value="1"/>
</dbReference>
<keyword evidence="2 8" id="KW-0489">Methyltransferase</keyword>
<organism evidence="8">
    <name type="scientific">Jonesiaceae bacterium BS-20</name>
    <dbReference type="NCBI Taxonomy" id="3120821"/>
    <lineage>
        <taxon>Bacteria</taxon>
        <taxon>Bacillati</taxon>
        <taxon>Actinomycetota</taxon>
        <taxon>Actinomycetes</taxon>
        <taxon>Micrococcales</taxon>
        <taxon>Jonesiaceae</taxon>
    </lineage>
</organism>
<feature type="domain" description="Methyltransferase small" evidence="6">
    <location>
        <begin position="211"/>
        <end position="296"/>
    </location>
</feature>
<dbReference type="GO" id="GO:0032259">
    <property type="term" value="P:methylation"/>
    <property type="evidence" value="ECO:0007669"/>
    <property type="project" value="UniProtKB-KW"/>
</dbReference>
<dbReference type="PANTHER" id="PTHR45875:SF1">
    <property type="entry name" value="METHYLTRANSFERASE N6AMT1"/>
    <property type="match status" value="1"/>
</dbReference>
<feature type="compositionally biased region" description="Low complexity" evidence="5">
    <location>
        <begin position="142"/>
        <end position="155"/>
    </location>
</feature>
<accession>A0AAU7DW13</accession>
<sequence>MTTHPVPTITKDLDLLRADLMSANFTVDGVGEVLGGLANEALHREQTLPALRALAGNEEPTATLIKLFVLGQPVTYSAAAAAFGKLTVTGAQAMNLVAEVSRAETSPEIASTLEAAPTNETARTQENVRSVEDELGTESRVSEPSSSQPASSQLQDPREPMLKALIEIHPHGSTDSQGSVDWWLASDLSELATGGALQSDHVLGAGGASLTLAQVTARTPVSRVLDLGTGSGIQALYAARHAQEIVATDLSARALEFARFNAALNEITLDLREGSMLEPVAGERFDLVVSNPPFVITPRTEEGDVLPQYEYRDGGAAGDDIVHNLIVDLGGVLNPGGSAYLLGNWEIQHGQQWHTRISQWLDEAEAAHGPLDAWVIQRELLDPARYAETWIRDGGTTEDRDPQGYAATYSAWLDDFASRSVEAIGFGIVVLRKPAVSKTEAANHPQPMRRLEEATGTVAQPLGPVIAASIAAHDWVSALTDQELAQQRLVVASDVTEERFYTPGAQDPNIIIIRQGHGFGRAIQAGTTLAGLVGACDGELTVGQILGAITMLFEVDLTELATELFPDIRGLVTDGLLVGQ</sequence>
<feature type="region of interest" description="Disordered" evidence="5">
    <location>
        <begin position="108"/>
        <end position="157"/>
    </location>
</feature>
<proteinExistence type="inferred from homology"/>
<dbReference type="GO" id="GO:0008276">
    <property type="term" value="F:protein methyltransferase activity"/>
    <property type="evidence" value="ECO:0007669"/>
    <property type="project" value="TreeGrafter"/>
</dbReference>
<keyword evidence="3" id="KW-0808">Transferase</keyword>
<evidence type="ECO:0000256" key="1">
    <source>
        <dbReference type="ARBA" id="ARBA00006149"/>
    </source>
</evidence>
<feature type="domain" description="DUF7059" evidence="7">
    <location>
        <begin position="23"/>
        <end position="100"/>
    </location>
</feature>
<dbReference type="Pfam" id="PF23186">
    <property type="entry name" value="DUF7059"/>
    <property type="match status" value="1"/>
</dbReference>
<reference evidence="8" key="1">
    <citation type="submission" date="2024-02" db="EMBL/GenBank/DDBJ databases">
        <title>Tomenella chthoni gen. nov. sp. nov., a member of the family Jonesiaceae isolated from bat guano.</title>
        <authorList>
            <person name="Miller S.L."/>
            <person name="King J."/>
            <person name="Sankaranarayanan K."/>
            <person name="Lawson P.A."/>
        </authorList>
    </citation>
    <scope>NUCLEOTIDE SEQUENCE</scope>
    <source>
        <strain evidence="8">BS-20</strain>
    </source>
</reference>
<dbReference type="GO" id="GO:0003676">
    <property type="term" value="F:nucleic acid binding"/>
    <property type="evidence" value="ECO:0007669"/>
    <property type="project" value="InterPro"/>
</dbReference>
<protein>
    <submittedName>
        <fullName evidence="8">Methyltransferase</fullName>
    </submittedName>
</protein>
<dbReference type="InterPro" id="IPR002052">
    <property type="entry name" value="DNA_methylase_N6_adenine_CS"/>
</dbReference>
<dbReference type="GO" id="GO:0008170">
    <property type="term" value="F:N-methyltransferase activity"/>
    <property type="evidence" value="ECO:0007669"/>
    <property type="project" value="UniProtKB-ARBA"/>
</dbReference>
<dbReference type="GO" id="GO:0008757">
    <property type="term" value="F:S-adenosylmethionine-dependent methyltransferase activity"/>
    <property type="evidence" value="ECO:0007669"/>
    <property type="project" value="TreeGrafter"/>
</dbReference>
<dbReference type="GO" id="GO:0035657">
    <property type="term" value="C:eRF1 methyltransferase complex"/>
    <property type="evidence" value="ECO:0007669"/>
    <property type="project" value="TreeGrafter"/>
</dbReference>
<name>A0AAU7DW13_9MICO</name>
<dbReference type="InterPro" id="IPR029063">
    <property type="entry name" value="SAM-dependent_MTases_sf"/>
</dbReference>
<dbReference type="InterPro" id="IPR007848">
    <property type="entry name" value="Small_mtfrase_dom"/>
</dbReference>
<dbReference type="PANTHER" id="PTHR45875">
    <property type="entry name" value="METHYLTRANSFERASE N6AMT1"/>
    <property type="match status" value="1"/>
</dbReference>
<dbReference type="AlphaFoldDB" id="A0AAU7DW13"/>
<evidence type="ECO:0000313" key="8">
    <source>
        <dbReference type="EMBL" id="XBH21671.1"/>
    </source>
</evidence>
<dbReference type="InterPro" id="IPR055487">
    <property type="entry name" value="DUF7059"/>
</dbReference>
<keyword evidence="4" id="KW-0949">S-adenosyl-L-methionine</keyword>
<evidence type="ECO:0000256" key="5">
    <source>
        <dbReference type="SAM" id="MobiDB-lite"/>
    </source>
</evidence>
<gene>
    <name evidence="8" type="ORF">V5R04_00120</name>
</gene>
<comment type="similarity">
    <text evidence="1">Belongs to the eukaryotic/archaeal PrmC-related family.</text>
</comment>
<dbReference type="Pfam" id="PF05175">
    <property type="entry name" value="MTS"/>
    <property type="match status" value="1"/>
</dbReference>
<evidence type="ECO:0000259" key="7">
    <source>
        <dbReference type="Pfam" id="PF23186"/>
    </source>
</evidence>
<evidence type="ECO:0000259" key="6">
    <source>
        <dbReference type="Pfam" id="PF05175"/>
    </source>
</evidence>
<dbReference type="InterPro" id="IPR052190">
    <property type="entry name" value="Euk-Arch_PrmC-MTase"/>
</dbReference>
<evidence type="ECO:0000256" key="3">
    <source>
        <dbReference type="ARBA" id="ARBA00022679"/>
    </source>
</evidence>
<dbReference type="EMBL" id="CP146203">
    <property type="protein sequence ID" value="XBH21671.1"/>
    <property type="molecule type" value="Genomic_DNA"/>
</dbReference>